<protein>
    <recommendedName>
        <fullName evidence="3">Oxidoreductase</fullName>
    </recommendedName>
</protein>
<dbReference type="InterPro" id="IPR029475">
    <property type="entry name" value="DUF6807"/>
</dbReference>
<comment type="caution">
    <text evidence="1">The sequence shown here is derived from an EMBL/GenBank/DDBJ whole genome shotgun (WGS) entry which is preliminary data.</text>
</comment>
<name>A0ABQ5QXZ7_9ACTN</name>
<sequence>MSHRFDVVHEAGSAMSVRAGQMELFRYTYAASDPQVESPRPYLHPIRSLAGDVVSVYRPWDHVWHKGLALSLPHLGPHNFWGGPTFVRGRGYQWLDNNGSMRHDDAAAVDLGDADVAIRHHLTWLTQRGDRVIVEGRRLVAGLLDTSAWVLVFETSLLNVSGATITIGSPTTEGRENAGYGGLFWRGPRSFEGGRVEAGGGLRGETAVMGSRAPWAAFVGQHDGSARWSSVLFVDDPDNLRHPVPWFARSTPFACLGPAPFFDTAHPMPEGDRLDLRYAFVVAGGAADADRLESLAGQAAAALRRTRRADPISVP</sequence>
<accession>A0ABQ5QXZ7</accession>
<evidence type="ECO:0008006" key="3">
    <source>
        <dbReference type="Google" id="ProtNLM"/>
    </source>
</evidence>
<proteinExistence type="predicted"/>
<evidence type="ECO:0000313" key="1">
    <source>
        <dbReference type="EMBL" id="GLH99370.1"/>
    </source>
</evidence>
<keyword evidence="2" id="KW-1185">Reference proteome</keyword>
<dbReference type="EMBL" id="BSDI01000023">
    <property type="protein sequence ID" value="GLH99370.1"/>
    <property type="molecule type" value="Genomic_DNA"/>
</dbReference>
<dbReference type="Pfam" id="PF14100">
    <property type="entry name" value="DUF6807"/>
    <property type="match status" value="1"/>
</dbReference>
<organism evidence="1 2">
    <name type="scientific">Phytohabitans aurantiacus</name>
    <dbReference type="NCBI Taxonomy" id="3016789"/>
    <lineage>
        <taxon>Bacteria</taxon>
        <taxon>Bacillati</taxon>
        <taxon>Actinomycetota</taxon>
        <taxon>Actinomycetes</taxon>
        <taxon>Micromonosporales</taxon>
        <taxon>Micromonosporaceae</taxon>
    </lineage>
</organism>
<reference evidence="1" key="1">
    <citation type="submission" date="2022-12" db="EMBL/GenBank/DDBJ databases">
        <title>New Phytohabitans aurantiacus sp. RD004123 nov., an actinomycete isolated from soil.</title>
        <authorList>
            <person name="Triningsih D.W."/>
            <person name="Harunari E."/>
            <person name="Igarashi Y."/>
        </authorList>
    </citation>
    <scope>NUCLEOTIDE SEQUENCE</scope>
    <source>
        <strain evidence="1">RD004123</strain>
    </source>
</reference>
<dbReference type="RefSeq" id="WP_281898979.1">
    <property type="nucleotide sequence ID" value="NZ_BSDI01000023.1"/>
</dbReference>
<gene>
    <name evidence="1" type="ORF">Pa4123_46460</name>
</gene>
<dbReference type="Proteomes" id="UP001144280">
    <property type="component" value="Unassembled WGS sequence"/>
</dbReference>
<evidence type="ECO:0000313" key="2">
    <source>
        <dbReference type="Proteomes" id="UP001144280"/>
    </source>
</evidence>